<evidence type="ECO:0000313" key="2">
    <source>
        <dbReference type="Proteomes" id="UP001374803"/>
    </source>
</evidence>
<organism evidence="1 2">
    <name type="scientific">Pendulispora rubella</name>
    <dbReference type="NCBI Taxonomy" id="2741070"/>
    <lineage>
        <taxon>Bacteria</taxon>
        <taxon>Pseudomonadati</taxon>
        <taxon>Myxococcota</taxon>
        <taxon>Myxococcia</taxon>
        <taxon>Myxococcales</taxon>
        <taxon>Sorangiineae</taxon>
        <taxon>Pendulisporaceae</taxon>
        <taxon>Pendulispora</taxon>
    </lineage>
</organism>
<reference evidence="1" key="1">
    <citation type="submission" date="2021-12" db="EMBL/GenBank/DDBJ databases">
        <title>Discovery of the Pendulisporaceae a myxobacterial family with distinct sporulation behavior and unique specialized metabolism.</title>
        <authorList>
            <person name="Garcia R."/>
            <person name="Popoff A."/>
            <person name="Bader C.D."/>
            <person name="Loehr J."/>
            <person name="Walesch S."/>
            <person name="Walt C."/>
            <person name="Boldt J."/>
            <person name="Bunk B."/>
            <person name="Haeckl F.J.F.P.J."/>
            <person name="Gunesch A.P."/>
            <person name="Birkelbach J."/>
            <person name="Nuebel U."/>
            <person name="Pietschmann T."/>
            <person name="Bach T."/>
            <person name="Mueller R."/>
        </authorList>
    </citation>
    <scope>NUCLEOTIDE SEQUENCE</scope>
    <source>
        <strain evidence="1">MSr11367</strain>
    </source>
</reference>
<accession>A0ABZ2LDE5</accession>
<dbReference type="EMBL" id="CP089983">
    <property type="protein sequence ID" value="WXB08949.1"/>
    <property type="molecule type" value="Genomic_DNA"/>
</dbReference>
<protein>
    <recommendedName>
        <fullName evidence="3">N-acetyltransferase domain-containing protein</fullName>
    </recommendedName>
</protein>
<keyword evidence="2" id="KW-1185">Reference proteome</keyword>
<sequence>MQTRDEAKVPESIGDVLADILVLGSAFNEAREEERGLVIRSHANGRVVAAWAIYSQVTRYDVWTYAPDAPRALYLLRDALRKS</sequence>
<proteinExistence type="predicted"/>
<evidence type="ECO:0000313" key="1">
    <source>
        <dbReference type="EMBL" id="WXB08949.1"/>
    </source>
</evidence>
<dbReference type="RefSeq" id="WP_394838624.1">
    <property type="nucleotide sequence ID" value="NZ_CP089929.1"/>
</dbReference>
<dbReference type="Proteomes" id="UP001374803">
    <property type="component" value="Chromosome"/>
</dbReference>
<name>A0ABZ2LDE5_9BACT</name>
<gene>
    <name evidence="1" type="ORF">LVJ94_17150</name>
</gene>
<evidence type="ECO:0008006" key="3">
    <source>
        <dbReference type="Google" id="ProtNLM"/>
    </source>
</evidence>